<comment type="caution">
    <text evidence="1">The sequence shown here is derived from an EMBL/GenBank/DDBJ whole genome shotgun (WGS) entry which is preliminary data.</text>
</comment>
<gene>
    <name evidence="1" type="ORF">FYJ44_08830</name>
</gene>
<accession>A0A6L5XLX9</accession>
<dbReference type="Proteomes" id="UP000477488">
    <property type="component" value="Unassembled WGS sequence"/>
</dbReference>
<name>A0A6L5XLX9_9BACT</name>
<sequence>MNNLRFKDSCGGNAVAMRTAAHSKGGASASPLRFLPGGAENRLPLKYYTDLSGCFEKSTPCGKFGFISHCGGKNFLTKILLSASKADKHVKTCVGQDNFFNLLQGSNERKEKT</sequence>
<protein>
    <submittedName>
        <fullName evidence="1">Uncharacterized protein</fullName>
    </submittedName>
</protein>
<proteinExistence type="predicted"/>
<keyword evidence="2" id="KW-1185">Reference proteome</keyword>
<dbReference type="AlphaFoldDB" id="A0A6L5XLX9"/>
<evidence type="ECO:0000313" key="2">
    <source>
        <dbReference type="Proteomes" id="UP000477488"/>
    </source>
</evidence>
<organism evidence="1 2">
    <name type="scientific">Desulfovibrio porci</name>
    <dbReference type="NCBI Taxonomy" id="2605782"/>
    <lineage>
        <taxon>Bacteria</taxon>
        <taxon>Pseudomonadati</taxon>
        <taxon>Thermodesulfobacteriota</taxon>
        <taxon>Desulfovibrionia</taxon>
        <taxon>Desulfovibrionales</taxon>
        <taxon>Desulfovibrionaceae</taxon>
        <taxon>Desulfovibrio</taxon>
    </lineage>
</organism>
<reference evidence="1 2" key="1">
    <citation type="submission" date="2019-09" db="EMBL/GenBank/DDBJ databases">
        <title>In-depth cultivation of the pig gut microbiome towards novel bacterial diversity and tailored functional studies.</title>
        <authorList>
            <person name="Wylensek D."/>
            <person name="Hitch T.C.A."/>
            <person name="Clavel T."/>
        </authorList>
    </citation>
    <scope>NUCLEOTIDE SEQUENCE [LARGE SCALE GENOMIC DNA]</scope>
    <source>
        <strain evidence="1 2">PG-178-WT-4</strain>
    </source>
</reference>
<evidence type="ECO:0000313" key="1">
    <source>
        <dbReference type="EMBL" id="MSS28135.1"/>
    </source>
</evidence>
<dbReference type="RefSeq" id="WP_154511258.1">
    <property type="nucleotide sequence ID" value="NZ_DBFWWU010000038.1"/>
</dbReference>
<dbReference type="EMBL" id="VUMH01000008">
    <property type="protein sequence ID" value="MSS28135.1"/>
    <property type="molecule type" value="Genomic_DNA"/>
</dbReference>